<organism evidence="5 6">
    <name type="scientific">Halomonas chromatireducens</name>
    <dbReference type="NCBI Taxonomy" id="507626"/>
    <lineage>
        <taxon>Bacteria</taxon>
        <taxon>Pseudomonadati</taxon>
        <taxon>Pseudomonadota</taxon>
        <taxon>Gammaproteobacteria</taxon>
        <taxon>Oceanospirillales</taxon>
        <taxon>Halomonadaceae</taxon>
        <taxon>Halomonas</taxon>
    </lineage>
</organism>
<dbReference type="EMBL" id="CP014226">
    <property type="protein sequence ID" value="AMD01250.1"/>
    <property type="molecule type" value="Genomic_DNA"/>
</dbReference>
<dbReference type="InterPro" id="IPR023695">
    <property type="entry name" value="Thiosulf_sulfurTrfase"/>
</dbReference>
<protein>
    <recommendedName>
        <fullName evidence="3">Thiosulfate sulfurtransferase GlpE</fullName>
        <ecNumber evidence="3">2.8.1.1</ecNumber>
    </recommendedName>
</protein>
<dbReference type="GO" id="GO:0005737">
    <property type="term" value="C:cytoplasm"/>
    <property type="evidence" value="ECO:0007669"/>
    <property type="project" value="UniProtKB-SubCell"/>
</dbReference>
<evidence type="ECO:0000256" key="3">
    <source>
        <dbReference type="HAMAP-Rule" id="MF_01009"/>
    </source>
</evidence>
<dbReference type="Pfam" id="PF00581">
    <property type="entry name" value="Rhodanese"/>
    <property type="match status" value="1"/>
</dbReference>
<dbReference type="CDD" id="cd01444">
    <property type="entry name" value="GlpE_ST"/>
    <property type="match status" value="1"/>
</dbReference>
<dbReference type="KEGG" id="hco:LOKO_02187"/>
<evidence type="ECO:0000313" key="5">
    <source>
        <dbReference type="EMBL" id="AMD01250.1"/>
    </source>
</evidence>
<evidence type="ECO:0000259" key="4">
    <source>
        <dbReference type="PROSITE" id="PS50206"/>
    </source>
</evidence>
<comment type="catalytic activity">
    <reaction evidence="3">
        <text>thiosulfate + hydrogen cyanide = thiocyanate + sulfite + 2 H(+)</text>
        <dbReference type="Rhea" id="RHEA:16881"/>
        <dbReference type="ChEBI" id="CHEBI:15378"/>
        <dbReference type="ChEBI" id="CHEBI:17359"/>
        <dbReference type="ChEBI" id="CHEBI:18022"/>
        <dbReference type="ChEBI" id="CHEBI:18407"/>
        <dbReference type="ChEBI" id="CHEBI:33542"/>
        <dbReference type="EC" id="2.8.1.1"/>
    </reaction>
</comment>
<dbReference type="InterPro" id="IPR050229">
    <property type="entry name" value="GlpE_sulfurtransferase"/>
</dbReference>
<dbReference type="HAMAP" id="MF_01009">
    <property type="entry name" value="Thiosulf_sulfurtr"/>
    <property type="match status" value="1"/>
</dbReference>
<comment type="catalytic activity">
    <reaction evidence="3">
        <text>thiosulfate + [thioredoxin]-dithiol = [thioredoxin]-disulfide + hydrogen sulfide + sulfite + 2 H(+)</text>
        <dbReference type="Rhea" id="RHEA:83859"/>
        <dbReference type="Rhea" id="RHEA-COMP:10698"/>
        <dbReference type="Rhea" id="RHEA-COMP:10700"/>
        <dbReference type="ChEBI" id="CHEBI:15378"/>
        <dbReference type="ChEBI" id="CHEBI:17359"/>
        <dbReference type="ChEBI" id="CHEBI:29919"/>
        <dbReference type="ChEBI" id="CHEBI:29950"/>
        <dbReference type="ChEBI" id="CHEBI:33542"/>
        <dbReference type="ChEBI" id="CHEBI:50058"/>
    </reaction>
</comment>
<dbReference type="GO" id="GO:0103041">
    <property type="term" value="F:thiosulfate-thioredoxin sulfurtransferase activity"/>
    <property type="evidence" value="ECO:0007669"/>
    <property type="project" value="RHEA"/>
</dbReference>
<dbReference type="SUPFAM" id="SSF52821">
    <property type="entry name" value="Rhodanese/Cell cycle control phosphatase"/>
    <property type="match status" value="1"/>
</dbReference>
<keyword evidence="1 3" id="KW-0963">Cytoplasm</keyword>
<dbReference type="GO" id="GO:0004792">
    <property type="term" value="F:thiosulfate-cyanide sulfurtransferase activity"/>
    <property type="evidence" value="ECO:0007669"/>
    <property type="project" value="UniProtKB-UniRule"/>
</dbReference>
<gene>
    <name evidence="5" type="primary">glpE_2</name>
    <name evidence="3" type="synonym">glpE</name>
    <name evidence="5" type="ORF">LOKO_02187</name>
</gene>
<reference evidence="5 6" key="2">
    <citation type="submission" date="2016-02" db="EMBL/GenBank/DDBJ databases">
        <authorList>
            <person name="Wen L."/>
            <person name="He K."/>
            <person name="Yang H."/>
        </authorList>
    </citation>
    <scope>NUCLEOTIDE SEQUENCE [LARGE SCALE GENOMIC DNA]</scope>
    <source>
        <strain evidence="5 6">AGD 8-3</strain>
    </source>
</reference>
<dbReference type="EC" id="2.8.1.1" evidence="3"/>
<keyword evidence="2 3" id="KW-0808">Transferase</keyword>
<dbReference type="RefSeq" id="WP_066448832.1">
    <property type="nucleotide sequence ID" value="NZ_CP014226.1"/>
</dbReference>
<dbReference type="Gene3D" id="3.40.250.10">
    <property type="entry name" value="Rhodanese-like domain"/>
    <property type="match status" value="1"/>
</dbReference>
<dbReference type="PANTHER" id="PTHR43031">
    <property type="entry name" value="FAD-DEPENDENT OXIDOREDUCTASE"/>
    <property type="match status" value="1"/>
</dbReference>
<dbReference type="AlphaFoldDB" id="A0A0X8HEU1"/>
<dbReference type="PATRIC" id="fig|507626.3.peg.2178"/>
<dbReference type="InterPro" id="IPR001763">
    <property type="entry name" value="Rhodanese-like_dom"/>
</dbReference>
<dbReference type="STRING" id="507626.LOKO_02187"/>
<dbReference type="PROSITE" id="PS50206">
    <property type="entry name" value="RHODANESE_3"/>
    <property type="match status" value="1"/>
</dbReference>
<feature type="active site" description="Cysteine persulfide intermediate" evidence="3">
    <location>
        <position position="68"/>
    </location>
</feature>
<dbReference type="SMART" id="SM00450">
    <property type="entry name" value="RHOD"/>
    <property type="match status" value="1"/>
</dbReference>
<dbReference type="Proteomes" id="UP000063387">
    <property type="component" value="Chromosome"/>
</dbReference>
<dbReference type="NCBIfam" id="NF001195">
    <property type="entry name" value="PRK00162.1"/>
    <property type="match status" value="1"/>
</dbReference>
<evidence type="ECO:0000256" key="1">
    <source>
        <dbReference type="ARBA" id="ARBA00022490"/>
    </source>
</evidence>
<name>A0A0X8HEU1_9GAMM</name>
<comment type="similarity">
    <text evidence="3">Belongs to the GlpE family.</text>
</comment>
<comment type="subcellular location">
    <subcellularLocation>
        <location evidence="3">Cytoplasm</location>
    </subcellularLocation>
</comment>
<sequence>MTPPSYQHLTPETLDAWLTADDPLTLVDIRDPASFANGRIPGSLHLDNDSLPALLEAAPRGQPMVVICYHGHSSQQAADWLAGVGFAEVYSLDGGFTEWQHRHPGRVER</sequence>
<evidence type="ECO:0000313" key="6">
    <source>
        <dbReference type="Proteomes" id="UP000063387"/>
    </source>
</evidence>
<evidence type="ECO:0000256" key="2">
    <source>
        <dbReference type="ARBA" id="ARBA00022679"/>
    </source>
</evidence>
<proteinExistence type="inferred from homology"/>
<feature type="domain" description="Rhodanese" evidence="4">
    <location>
        <begin position="20"/>
        <end position="108"/>
    </location>
</feature>
<dbReference type="PANTHER" id="PTHR43031:SF6">
    <property type="entry name" value="THIOSULFATE SULFURTRANSFERASE GLPE"/>
    <property type="match status" value="1"/>
</dbReference>
<keyword evidence="6" id="KW-1185">Reference proteome</keyword>
<dbReference type="OrthoDB" id="9811849at2"/>
<dbReference type="InterPro" id="IPR036873">
    <property type="entry name" value="Rhodanese-like_dom_sf"/>
</dbReference>
<reference evidence="5 6" key="1">
    <citation type="journal article" date="2016" name="Genome Announc.">
        <title>Draft Genome Sequence of 'Halomonas chromatireducens' Strain AGD 8-3, a Haloalkaliphilic Chromate- and Selenite-Reducing Gammaproteobacterium.</title>
        <authorList>
            <person name="Sharko F.S."/>
            <person name="Shapovalova A.A."/>
            <person name="Tsygankova S.V."/>
            <person name="Komova A.V."/>
            <person name="Boulygina E.S."/>
            <person name="Teslyuk A.B."/>
            <person name="Gotovtsev P.M."/>
            <person name="Namsaraev Z.B."/>
            <person name="Khijniak T.V."/>
            <person name="Nedoluzhko A.V."/>
            <person name="Vasilov R.G."/>
        </authorList>
    </citation>
    <scope>NUCLEOTIDE SEQUENCE [LARGE SCALE GENOMIC DNA]</scope>
    <source>
        <strain evidence="5 6">AGD 8-3</strain>
    </source>
</reference>
<comment type="function">
    <text evidence="3">Transferase that catalyzes the transfer of sulfur from thiosulfate to thiophilic acceptors such as cyanide or dithiols. May function in a CysM-independent thiosulfate assimilation pathway by catalyzing the conversion of thiosulfate to sulfite, which can then be used for L-cysteine biosynthesis.</text>
</comment>
<accession>A0A0X8HEU1</accession>